<sequence length="148" mass="16246">MKSNQKPVLQNWPVAMAARQLFALLFLAYFLCHISPSFAAPNVLYTGQALFTNQYLQYGNYILLMQSDCNLVLYDNTTPIWSTQTSGKGTNCAGLLQGDGNFVVYNGNRQPVWASNTAGPSGKYVVILQPDRNVVLYGPSRAETGTAI</sequence>
<dbReference type="InterPro" id="IPR001480">
    <property type="entry name" value="Bulb-type_lectin_dom"/>
</dbReference>
<keyword evidence="1" id="KW-0348">Hemagglutinin</keyword>
<gene>
    <name evidence="5" type="ORF">SI8410_12017058</name>
</gene>
<proteinExistence type="predicted"/>
<dbReference type="SMART" id="SM00108">
    <property type="entry name" value="B_lectin"/>
    <property type="match status" value="1"/>
</dbReference>
<dbReference type="Proteomes" id="UP000663760">
    <property type="component" value="Chromosome 12"/>
</dbReference>
<keyword evidence="3" id="KW-0465">Mannose-binding</keyword>
<evidence type="ECO:0000256" key="3">
    <source>
        <dbReference type="ARBA" id="ARBA00023035"/>
    </source>
</evidence>
<protein>
    <recommendedName>
        <fullName evidence="4">Bulb-type lectin domain-containing protein</fullName>
    </recommendedName>
</protein>
<dbReference type="Gene3D" id="2.90.10.10">
    <property type="entry name" value="Bulb-type lectin domain"/>
    <property type="match status" value="1"/>
</dbReference>
<organism evidence="5 6">
    <name type="scientific">Spirodela intermedia</name>
    <name type="common">Intermediate duckweed</name>
    <dbReference type="NCBI Taxonomy" id="51605"/>
    <lineage>
        <taxon>Eukaryota</taxon>
        <taxon>Viridiplantae</taxon>
        <taxon>Streptophyta</taxon>
        <taxon>Embryophyta</taxon>
        <taxon>Tracheophyta</taxon>
        <taxon>Spermatophyta</taxon>
        <taxon>Magnoliopsida</taxon>
        <taxon>Liliopsida</taxon>
        <taxon>Araceae</taxon>
        <taxon>Lemnoideae</taxon>
        <taxon>Spirodela</taxon>
    </lineage>
</organism>
<dbReference type="CDD" id="cd00028">
    <property type="entry name" value="B_lectin"/>
    <property type="match status" value="1"/>
</dbReference>
<evidence type="ECO:0000256" key="1">
    <source>
        <dbReference type="ARBA" id="ARBA00022546"/>
    </source>
</evidence>
<name>A0A7I8L929_SPIIN</name>
<evidence type="ECO:0000259" key="4">
    <source>
        <dbReference type="PROSITE" id="PS50927"/>
    </source>
</evidence>
<feature type="domain" description="Bulb-type lectin" evidence="4">
    <location>
        <begin position="41"/>
        <end position="148"/>
    </location>
</feature>
<dbReference type="GO" id="GO:0005537">
    <property type="term" value="F:D-mannose binding"/>
    <property type="evidence" value="ECO:0007669"/>
    <property type="project" value="UniProtKB-KW"/>
</dbReference>
<dbReference type="GO" id="GO:0051707">
    <property type="term" value="P:response to other organism"/>
    <property type="evidence" value="ECO:0007669"/>
    <property type="project" value="UniProtKB-ARBA"/>
</dbReference>
<keyword evidence="2" id="KW-0677">Repeat</keyword>
<evidence type="ECO:0000256" key="2">
    <source>
        <dbReference type="ARBA" id="ARBA00022737"/>
    </source>
</evidence>
<dbReference type="AlphaFoldDB" id="A0A7I8L929"/>
<keyword evidence="6" id="KW-1185">Reference proteome</keyword>
<dbReference type="PROSITE" id="PS50927">
    <property type="entry name" value="BULB_LECTIN"/>
    <property type="match status" value="1"/>
</dbReference>
<evidence type="ECO:0000313" key="5">
    <source>
        <dbReference type="EMBL" id="CAA7406380.1"/>
    </source>
</evidence>
<keyword evidence="3" id="KW-0430">Lectin</keyword>
<reference evidence="5" key="1">
    <citation type="submission" date="2020-02" db="EMBL/GenBank/DDBJ databases">
        <authorList>
            <person name="Scholz U."/>
            <person name="Mascher M."/>
            <person name="Fiebig A."/>
        </authorList>
    </citation>
    <scope>NUCLEOTIDE SEQUENCE</scope>
</reference>
<dbReference type="EMBL" id="LR746275">
    <property type="protein sequence ID" value="CAA7406380.1"/>
    <property type="molecule type" value="Genomic_DNA"/>
</dbReference>
<dbReference type="SUPFAM" id="SSF51110">
    <property type="entry name" value="alpha-D-mannose-specific plant lectins"/>
    <property type="match status" value="1"/>
</dbReference>
<evidence type="ECO:0000313" key="6">
    <source>
        <dbReference type="Proteomes" id="UP000663760"/>
    </source>
</evidence>
<accession>A0A7I8L929</accession>
<dbReference type="OrthoDB" id="418274at2759"/>
<dbReference type="InterPro" id="IPR036426">
    <property type="entry name" value="Bulb-type_lectin_dom_sf"/>
</dbReference>